<dbReference type="EMBL" id="SJPN01000006">
    <property type="protein sequence ID" value="TWT98426.1"/>
    <property type="molecule type" value="Genomic_DNA"/>
</dbReference>
<protein>
    <recommendedName>
        <fullName evidence="4">Leucine Rich repeats (2 copies)</fullName>
    </recommendedName>
</protein>
<keyword evidence="1" id="KW-0472">Membrane</keyword>
<feature type="transmembrane region" description="Helical" evidence="1">
    <location>
        <begin position="93"/>
        <end position="113"/>
    </location>
</feature>
<feature type="transmembrane region" description="Helical" evidence="1">
    <location>
        <begin position="172"/>
        <end position="197"/>
    </location>
</feature>
<feature type="transmembrane region" description="Helical" evidence="1">
    <location>
        <begin position="252"/>
        <end position="275"/>
    </location>
</feature>
<feature type="transmembrane region" description="Helical" evidence="1">
    <location>
        <begin position="222"/>
        <end position="240"/>
    </location>
</feature>
<dbReference type="OrthoDB" id="9820070at2"/>
<dbReference type="InterPro" id="IPR032675">
    <property type="entry name" value="LRR_dom_sf"/>
</dbReference>
<dbReference type="SUPFAM" id="SSF52058">
    <property type="entry name" value="L domain-like"/>
    <property type="match status" value="1"/>
</dbReference>
<accession>A0A5C6AG97</accession>
<evidence type="ECO:0000313" key="2">
    <source>
        <dbReference type="EMBL" id="TWT98426.1"/>
    </source>
</evidence>
<reference evidence="2 3" key="1">
    <citation type="submission" date="2019-02" db="EMBL/GenBank/DDBJ databases">
        <title>Deep-cultivation of Planctomycetes and their phenomic and genomic characterization uncovers novel biology.</title>
        <authorList>
            <person name="Wiegand S."/>
            <person name="Jogler M."/>
            <person name="Boedeker C."/>
            <person name="Pinto D."/>
            <person name="Vollmers J."/>
            <person name="Rivas-Marin E."/>
            <person name="Kohn T."/>
            <person name="Peeters S.H."/>
            <person name="Heuer A."/>
            <person name="Rast P."/>
            <person name="Oberbeckmann S."/>
            <person name="Bunk B."/>
            <person name="Jeske O."/>
            <person name="Meyerdierks A."/>
            <person name="Storesund J.E."/>
            <person name="Kallscheuer N."/>
            <person name="Luecker S."/>
            <person name="Lage O.M."/>
            <person name="Pohl T."/>
            <person name="Merkel B.J."/>
            <person name="Hornburger P."/>
            <person name="Mueller R.-W."/>
            <person name="Bruemmer F."/>
            <person name="Labrenz M."/>
            <person name="Spormann A.M."/>
            <person name="Op Den Camp H."/>
            <person name="Overmann J."/>
            <person name="Amann R."/>
            <person name="Jetten M.S.M."/>
            <person name="Mascher T."/>
            <person name="Medema M.H."/>
            <person name="Devos D.P."/>
            <person name="Kaster A.-K."/>
            <person name="Ovreas L."/>
            <person name="Rohde M."/>
            <person name="Galperin M.Y."/>
            <person name="Jogler C."/>
        </authorList>
    </citation>
    <scope>NUCLEOTIDE SEQUENCE [LARGE SCALE GENOMIC DNA]</scope>
    <source>
        <strain evidence="2 3">Pla52n</strain>
    </source>
</reference>
<name>A0A5C6AG97_9BACT</name>
<evidence type="ECO:0008006" key="4">
    <source>
        <dbReference type="Google" id="ProtNLM"/>
    </source>
</evidence>
<feature type="transmembrane region" description="Helical" evidence="1">
    <location>
        <begin position="318"/>
        <end position="337"/>
    </location>
</feature>
<feature type="transmembrane region" description="Helical" evidence="1">
    <location>
        <begin position="60"/>
        <end position="81"/>
    </location>
</feature>
<dbReference type="Gene3D" id="3.80.10.10">
    <property type="entry name" value="Ribonuclease Inhibitor"/>
    <property type="match status" value="1"/>
</dbReference>
<evidence type="ECO:0000313" key="3">
    <source>
        <dbReference type="Proteomes" id="UP000320176"/>
    </source>
</evidence>
<dbReference type="Proteomes" id="UP000320176">
    <property type="component" value="Unassembled WGS sequence"/>
</dbReference>
<proteinExistence type="predicted"/>
<gene>
    <name evidence="2" type="ORF">Pla52n_49400</name>
</gene>
<sequence length="871" mass="98553">MMRLLSSRDVAVDRYDTIACRDALSQRIRLSRSIETTIEIPTLSHAKRLWRFLIPAPMDAWILAALGFWLLALVGSVYWYADLPYLDPIELPMPPLYALIASSAGLCLAVVLVPIERKVVAIYFLTVVAGLVIFLFAGRWLNVHEANWAYHGDPRREQTELSLPEFWARYRWPLTGLLGTFATTILISLLSIHVRWFEKVNGWLVKMLSRVGSYLNRHRQRLMIGFAVVMFPATVLRNAIDTELQSHRYVVGFFTVMFAVFAFLVSLYFVLRYFLNRRWMALKAICLIGLVTAVSAFWIIQAFSQPIRLGYLENCIEIVMWSTIPFFFIVAFLVPLWTAESSDGSKHHLVSVWSLVLSTIAVCSTWFALQRYDPLTIASSALESVSVNPRPPSWELLSVAEESRRIQKLTDGAARLFSSNGSLGLYVNVRGERDADCLHRLISIPPPGIRSITIENLQPFVDTKPLRSYSGHVGILSREITAEQMEDLCHKTTSLAFCDAKLPDRNESGVTLPPFVTTYSTKPIPGFADFIDAYAGTRKRPFYLNAPLTMDDWNAVLRANQRCSFCLYDLQYLPAGASTSAEIAKQSSLSGVSLMHLHITELDSDLVRLLETDLRFVGVSLDDAQTMWDLAFSNPKIRCSPFKVTGETLPFGRAVKEYHWAYGWNEQNRITKLWLPDIDQLDKNASELDAVTTLRFDRRGFIGFRVFQALDFSPLGKLPQLQRLYLGSGEYFGDLRFLAKLPKLVHLQIQAQNRSTMKSSGYEVCTNLESIRFFGTPQQQAIKELAGLSKLKRLEIVDDDSSFVSESEVSALKEQLPGVDIQIISPEQFQPDLSDALKEHLESVRKAVNQLNQPGTEHLAGEFSVSSIRYH</sequence>
<feature type="transmembrane region" description="Helical" evidence="1">
    <location>
        <begin position="120"/>
        <end position="141"/>
    </location>
</feature>
<evidence type="ECO:0000256" key="1">
    <source>
        <dbReference type="SAM" id="Phobius"/>
    </source>
</evidence>
<dbReference type="AlphaFoldDB" id="A0A5C6AG97"/>
<keyword evidence="3" id="KW-1185">Reference proteome</keyword>
<feature type="transmembrane region" description="Helical" evidence="1">
    <location>
        <begin position="282"/>
        <end position="303"/>
    </location>
</feature>
<feature type="transmembrane region" description="Helical" evidence="1">
    <location>
        <begin position="349"/>
        <end position="369"/>
    </location>
</feature>
<dbReference type="RefSeq" id="WP_146522007.1">
    <property type="nucleotide sequence ID" value="NZ_CP151726.1"/>
</dbReference>
<comment type="caution">
    <text evidence="2">The sequence shown here is derived from an EMBL/GenBank/DDBJ whole genome shotgun (WGS) entry which is preliminary data.</text>
</comment>
<keyword evidence="1" id="KW-0812">Transmembrane</keyword>
<keyword evidence="1" id="KW-1133">Transmembrane helix</keyword>
<organism evidence="2 3">
    <name type="scientific">Stieleria varia</name>
    <dbReference type="NCBI Taxonomy" id="2528005"/>
    <lineage>
        <taxon>Bacteria</taxon>
        <taxon>Pseudomonadati</taxon>
        <taxon>Planctomycetota</taxon>
        <taxon>Planctomycetia</taxon>
        <taxon>Pirellulales</taxon>
        <taxon>Pirellulaceae</taxon>
        <taxon>Stieleria</taxon>
    </lineage>
</organism>